<evidence type="ECO:0000256" key="1">
    <source>
        <dbReference type="SAM" id="MobiDB-lite"/>
    </source>
</evidence>
<reference evidence="2" key="1">
    <citation type="submission" date="2018-04" db="EMBL/GenBank/DDBJ databases">
        <title>Whole genome sequencing of Hypsizygus marmoreus.</title>
        <authorList>
            <person name="Choi I.-G."/>
            <person name="Min B."/>
            <person name="Kim J.-G."/>
            <person name="Kim S."/>
            <person name="Oh Y.-L."/>
            <person name="Kong W.-S."/>
            <person name="Park H."/>
            <person name="Jeong J."/>
            <person name="Song E.-S."/>
        </authorList>
    </citation>
    <scope>NUCLEOTIDE SEQUENCE [LARGE SCALE GENOMIC DNA]</scope>
    <source>
        <strain evidence="2">51987-8</strain>
    </source>
</reference>
<dbReference type="EMBL" id="LUEZ02000014">
    <property type="protein sequence ID" value="RDB27720.1"/>
    <property type="molecule type" value="Genomic_DNA"/>
</dbReference>
<evidence type="ECO:0000313" key="2">
    <source>
        <dbReference type="EMBL" id="RDB27720.1"/>
    </source>
</evidence>
<accession>A0A369K2J3</accession>
<evidence type="ECO:0000313" key="3">
    <source>
        <dbReference type="Proteomes" id="UP000076154"/>
    </source>
</evidence>
<name>A0A369K2J3_HYPMA</name>
<dbReference type="Proteomes" id="UP000076154">
    <property type="component" value="Unassembled WGS sequence"/>
</dbReference>
<protein>
    <submittedName>
        <fullName evidence="2">Uncharacterized protein</fullName>
    </submittedName>
</protein>
<dbReference type="AlphaFoldDB" id="A0A369K2J3"/>
<keyword evidence="3" id="KW-1185">Reference proteome</keyword>
<comment type="caution">
    <text evidence="2">The sequence shown here is derived from an EMBL/GenBank/DDBJ whole genome shotgun (WGS) entry which is preliminary data.</text>
</comment>
<gene>
    <name evidence="2" type="ORF">Hypma_003285</name>
</gene>
<organism evidence="2 3">
    <name type="scientific">Hypsizygus marmoreus</name>
    <name type="common">White beech mushroom</name>
    <name type="synonym">Agaricus marmoreus</name>
    <dbReference type="NCBI Taxonomy" id="39966"/>
    <lineage>
        <taxon>Eukaryota</taxon>
        <taxon>Fungi</taxon>
        <taxon>Dikarya</taxon>
        <taxon>Basidiomycota</taxon>
        <taxon>Agaricomycotina</taxon>
        <taxon>Agaricomycetes</taxon>
        <taxon>Agaricomycetidae</taxon>
        <taxon>Agaricales</taxon>
        <taxon>Tricholomatineae</taxon>
        <taxon>Lyophyllaceae</taxon>
        <taxon>Hypsizygus</taxon>
    </lineage>
</organism>
<dbReference type="OrthoDB" id="2634326at2759"/>
<sequence length="712" mass="79382">MCVFSSSLITSFTDLITKAHILSPKFRRLHIKSQAIKPIRFSTDFVMPLEDIKLVKPEDLVKDPEILTHMKGLDENRTPFDSKVGSVVENRQYFVFSPNIGHTYYPPFGKNREVRLRKNCRFADDDYLCGPQPYIAEFCHLAAIPRQPKFSTDPLAIMWWIPTINDFTIEQTNVITGVGKLDRRHFYGFRVLVVAILKRVEDYKNDPNFPDKKKPLIALATALDLSSASNHCLRVSAKCGFPSRNSSVATWRSELIWITLTRTIGAYVNDPIVLQEFVHAGLPVWVMRAYHALPATRIDSVKPPRLVEAWAVVEDASPPFKPFFTGSAHDPAKYIAFGRFARSLIGYPNPFAEPRSSLPSSSTPSSTVVSLPAASGPARTTSGSGAVDISGRAKKNQPYPKNKPKAAGVPRLEGRNKFVEPVNALLPPPIRIWSDALAGVNRDRGQLVRSSRPDDAGYVFPDPGLFVGVAIQEKTVRFLHNWLRNRAALLYRLSSGNSSARPVGAQFWRTLLNYGGNVSQGNTLNDEHRNQVMALLGNCVNEEGIQLSSTDVEHTLWRDQQLPMGVLPSHAVTQEILWELYELNFRFEFVALDARAANIANPDLPSRQLLISACFPGGSMLAVDVEHGDQGLAANLWSDRAPYLVAMLKVVKCWEGCPASLVDVVEKPVDHYAERDITAMEESIAKFYTQSFFNFFARAAIVPHRLSRVASA</sequence>
<proteinExistence type="predicted"/>
<dbReference type="InParanoid" id="A0A369K2J3"/>
<feature type="region of interest" description="Disordered" evidence="1">
    <location>
        <begin position="355"/>
        <end position="409"/>
    </location>
</feature>
<feature type="compositionally biased region" description="Low complexity" evidence="1">
    <location>
        <begin position="356"/>
        <end position="371"/>
    </location>
</feature>